<sequence length="43" mass="4997">MQKLASSTSSYDKELDDEINFEMDDSFLKTVFMQNISDESNNE</sequence>
<name>A0ACA9MJ99_9GLOM</name>
<dbReference type="EMBL" id="CAJVPU010009284">
    <property type="protein sequence ID" value="CAG8593291.1"/>
    <property type="molecule type" value="Genomic_DNA"/>
</dbReference>
<evidence type="ECO:0000313" key="2">
    <source>
        <dbReference type="Proteomes" id="UP000789702"/>
    </source>
</evidence>
<proteinExistence type="predicted"/>
<accession>A0ACA9MJ99</accession>
<gene>
    <name evidence="1" type="ORF">DHETER_LOCUS6950</name>
</gene>
<keyword evidence="2" id="KW-1185">Reference proteome</keyword>
<comment type="caution">
    <text evidence="1">The sequence shown here is derived from an EMBL/GenBank/DDBJ whole genome shotgun (WGS) entry which is preliminary data.</text>
</comment>
<feature type="non-terminal residue" evidence="1">
    <location>
        <position position="43"/>
    </location>
</feature>
<dbReference type="Proteomes" id="UP000789702">
    <property type="component" value="Unassembled WGS sequence"/>
</dbReference>
<reference evidence="1" key="1">
    <citation type="submission" date="2021-06" db="EMBL/GenBank/DDBJ databases">
        <authorList>
            <person name="Kallberg Y."/>
            <person name="Tangrot J."/>
            <person name="Rosling A."/>
        </authorList>
    </citation>
    <scope>NUCLEOTIDE SEQUENCE</scope>
    <source>
        <strain evidence="1">IL203A</strain>
    </source>
</reference>
<protein>
    <submittedName>
        <fullName evidence="1">2720_t:CDS:1</fullName>
    </submittedName>
</protein>
<evidence type="ECO:0000313" key="1">
    <source>
        <dbReference type="EMBL" id="CAG8593291.1"/>
    </source>
</evidence>
<organism evidence="1 2">
    <name type="scientific">Dentiscutata heterogama</name>
    <dbReference type="NCBI Taxonomy" id="1316150"/>
    <lineage>
        <taxon>Eukaryota</taxon>
        <taxon>Fungi</taxon>
        <taxon>Fungi incertae sedis</taxon>
        <taxon>Mucoromycota</taxon>
        <taxon>Glomeromycotina</taxon>
        <taxon>Glomeromycetes</taxon>
        <taxon>Diversisporales</taxon>
        <taxon>Gigasporaceae</taxon>
        <taxon>Dentiscutata</taxon>
    </lineage>
</organism>